<evidence type="ECO:0000259" key="5">
    <source>
        <dbReference type="PROSITE" id="PS50109"/>
    </source>
</evidence>
<dbReference type="PRINTS" id="PR00344">
    <property type="entry name" value="BCTRLSENSOR"/>
</dbReference>
<comment type="caution">
    <text evidence="9">The sequence shown here is derived from an EMBL/GenBank/DDBJ whole genome shotgun (WGS) entry which is preliminary data.</text>
</comment>
<dbReference type="PANTHER" id="PTHR45339:SF1">
    <property type="entry name" value="HYBRID SIGNAL TRANSDUCTION HISTIDINE KINASE J"/>
    <property type="match status" value="1"/>
</dbReference>
<evidence type="ECO:0000256" key="4">
    <source>
        <dbReference type="SAM" id="MobiDB-lite"/>
    </source>
</evidence>
<dbReference type="Proteomes" id="UP000664132">
    <property type="component" value="Unassembled WGS sequence"/>
</dbReference>
<dbReference type="CDD" id="cd00082">
    <property type="entry name" value="HisKA"/>
    <property type="match status" value="1"/>
</dbReference>
<dbReference type="OrthoDB" id="60033at2759"/>
<dbReference type="SMART" id="SM00387">
    <property type="entry name" value="HATPase_c"/>
    <property type="match status" value="1"/>
</dbReference>
<dbReference type="SUPFAM" id="SSF55785">
    <property type="entry name" value="PYP-like sensor domain (PAS domain)"/>
    <property type="match status" value="1"/>
</dbReference>
<dbReference type="Pfam" id="PF00512">
    <property type="entry name" value="HisKA"/>
    <property type="match status" value="1"/>
</dbReference>
<dbReference type="InterPro" id="IPR001789">
    <property type="entry name" value="Sig_transdc_resp-reg_receiver"/>
</dbReference>
<dbReference type="InterPro" id="IPR036097">
    <property type="entry name" value="HisK_dim/P_sf"/>
</dbReference>
<feature type="domain" description="PAS" evidence="7">
    <location>
        <begin position="146"/>
        <end position="219"/>
    </location>
</feature>
<evidence type="ECO:0008006" key="11">
    <source>
        <dbReference type="Google" id="ProtNLM"/>
    </source>
</evidence>
<sequence length="711" mass="78206">MTSAEAQPESTQPTRGERSTGEASEAFTRVQSVVLDSTLRIIQVSPSYLAFNHLTSNECLGLNVYDLAAAKTLSPGPSALQAVLDSAIATKNVSATRVHTAPGQFTASLRAVPIFEQETLLYVLLEVQHTIAEHERREVINDQLDTNETYRALVDTVKDYAIFMLDTKGNVRTWNAGAALLKGYKPEEIIGKHFSIFYGKDDLIAEKPRKELEIFLRDGKVEDESWRYKKDGSRFWANVTITCVRRDGVHIGYSKVTRDLTERKAAESRVIAAYEESAKLKSAFLANTSHEIRTPLHGMLSALTLLMDTKLTPEQRELGSIIEESGSVLLQVINDILDYSKLSSGVFSISTDAAVSIPDLITSVVRNIHSALKPGVTIGTALSPNLPSSALGDPLRYRQVVQNLVSNAVKFTESGSIDVHVSLVDEDATFFTIRTEVTDTGIGIKNVGIESLFSPFTQFDASATKRYKGTGLGLSICKGLVELSMYILNSLSQPPNAWRVTRPSIIPLLEVARVEKLKFINSAMLTPNYLVGGALSCHPNPKGQGSVFWFTARLRKIETSKQVDRLSAKFEAVAMSSVPDSLTLVRELAPGKRILLVEDNFINQKVMLMMLKGLGFAKVDMAIDGAEAVQKAKQNPMFYDLILMDISMPILDGVAATVQIRELGLDTPIVAMTANALKEDVNSYLAKGMNDYVPKPVDRQVLLKAFLRWLD</sequence>
<feature type="domain" description="PAC" evidence="8">
    <location>
        <begin position="221"/>
        <end position="272"/>
    </location>
</feature>
<evidence type="ECO:0000256" key="3">
    <source>
        <dbReference type="PROSITE-ProRule" id="PRU00169"/>
    </source>
</evidence>
<dbReference type="CDD" id="cd16922">
    <property type="entry name" value="HATPase_EvgS-ArcB-TorS-like"/>
    <property type="match status" value="1"/>
</dbReference>
<accession>A0A8H7WF75</accession>
<feature type="compositionally biased region" description="Polar residues" evidence="4">
    <location>
        <begin position="1"/>
        <end position="14"/>
    </location>
</feature>
<dbReference type="Gene3D" id="3.30.565.10">
    <property type="entry name" value="Histidine kinase-like ATPase, C-terminal domain"/>
    <property type="match status" value="1"/>
</dbReference>
<dbReference type="EMBL" id="JAFJYH010000030">
    <property type="protein sequence ID" value="KAG4423707.1"/>
    <property type="molecule type" value="Genomic_DNA"/>
</dbReference>
<protein>
    <recommendedName>
        <fullName evidence="11">Two-component system protein A</fullName>
    </recommendedName>
</protein>
<organism evidence="9 10">
    <name type="scientific">Cadophora malorum</name>
    <dbReference type="NCBI Taxonomy" id="108018"/>
    <lineage>
        <taxon>Eukaryota</taxon>
        <taxon>Fungi</taxon>
        <taxon>Dikarya</taxon>
        <taxon>Ascomycota</taxon>
        <taxon>Pezizomycotina</taxon>
        <taxon>Leotiomycetes</taxon>
        <taxon>Helotiales</taxon>
        <taxon>Ploettnerulaceae</taxon>
        <taxon>Cadophora</taxon>
    </lineage>
</organism>
<dbReference type="SUPFAM" id="SSF55874">
    <property type="entry name" value="ATPase domain of HSP90 chaperone/DNA topoisomerase II/histidine kinase"/>
    <property type="match status" value="1"/>
</dbReference>
<dbReference type="Pfam" id="PF02518">
    <property type="entry name" value="HATPase_c"/>
    <property type="match status" value="1"/>
</dbReference>
<dbReference type="Gene3D" id="3.40.50.2300">
    <property type="match status" value="1"/>
</dbReference>
<dbReference type="InterPro" id="IPR011006">
    <property type="entry name" value="CheY-like_superfamily"/>
</dbReference>
<dbReference type="InterPro" id="IPR036890">
    <property type="entry name" value="HATPase_C_sf"/>
</dbReference>
<dbReference type="CDD" id="cd00130">
    <property type="entry name" value="PAS"/>
    <property type="match status" value="1"/>
</dbReference>
<keyword evidence="10" id="KW-1185">Reference proteome</keyword>
<evidence type="ECO:0000256" key="2">
    <source>
        <dbReference type="ARBA" id="ARBA00023012"/>
    </source>
</evidence>
<dbReference type="CDD" id="cd17546">
    <property type="entry name" value="REC_hyHK_CKI1_RcsC-like"/>
    <property type="match status" value="1"/>
</dbReference>
<evidence type="ECO:0000256" key="1">
    <source>
        <dbReference type="ARBA" id="ARBA00022553"/>
    </source>
</evidence>
<dbReference type="PROSITE" id="PS50113">
    <property type="entry name" value="PAC"/>
    <property type="match status" value="1"/>
</dbReference>
<dbReference type="InterPro" id="IPR000700">
    <property type="entry name" value="PAS-assoc_C"/>
</dbReference>
<dbReference type="SUPFAM" id="SSF52172">
    <property type="entry name" value="CheY-like"/>
    <property type="match status" value="1"/>
</dbReference>
<dbReference type="GO" id="GO:0000155">
    <property type="term" value="F:phosphorelay sensor kinase activity"/>
    <property type="evidence" value="ECO:0007669"/>
    <property type="project" value="InterPro"/>
</dbReference>
<dbReference type="InterPro" id="IPR000014">
    <property type="entry name" value="PAS"/>
</dbReference>
<proteinExistence type="predicted"/>
<reference evidence="9" key="1">
    <citation type="submission" date="2021-02" db="EMBL/GenBank/DDBJ databases">
        <title>Genome sequence Cadophora malorum strain M34.</title>
        <authorList>
            <person name="Stefanovic E."/>
            <person name="Vu D."/>
            <person name="Scully C."/>
            <person name="Dijksterhuis J."/>
            <person name="Roader J."/>
            <person name="Houbraken J."/>
        </authorList>
    </citation>
    <scope>NUCLEOTIDE SEQUENCE</scope>
    <source>
        <strain evidence="9">M34</strain>
    </source>
</reference>
<feature type="modified residue" description="4-aspartylphosphate" evidence="3">
    <location>
        <position position="645"/>
    </location>
</feature>
<dbReference type="PROSITE" id="PS50110">
    <property type="entry name" value="RESPONSE_REGULATORY"/>
    <property type="match status" value="1"/>
</dbReference>
<gene>
    <name evidence="9" type="ORF">IFR04_003132</name>
</gene>
<dbReference type="InterPro" id="IPR003594">
    <property type="entry name" value="HATPase_dom"/>
</dbReference>
<name>A0A8H7WF75_9HELO</name>
<evidence type="ECO:0000259" key="8">
    <source>
        <dbReference type="PROSITE" id="PS50113"/>
    </source>
</evidence>
<feature type="domain" description="Response regulatory" evidence="6">
    <location>
        <begin position="593"/>
        <end position="710"/>
    </location>
</feature>
<dbReference type="PROSITE" id="PS50109">
    <property type="entry name" value="HIS_KIN"/>
    <property type="match status" value="1"/>
</dbReference>
<feature type="domain" description="Histidine kinase" evidence="5">
    <location>
        <begin position="287"/>
        <end position="482"/>
    </location>
</feature>
<dbReference type="SUPFAM" id="SSF47384">
    <property type="entry name" value="Homodimeric domain of signal transducing histidine kinase"/>
    <property type="match status" value="1"/>
</dbReference>
<dbReference type="SMART" id="SM00448">
    <property type="entry name" value="REC"/>
    <property type="match status" value="1"/>
</dbReference>
<dbReference type="InterPro" id="IPR035965">
    <property type="entry name" value="PAS-like_dom_sf"/>
</dbReference>
<evidence type="ECO:0000259" key="6">
    <source>
        <dbReference type="PROSITE" id="PS50110"/>
    </source>
</evidence>
<dbReference type="InterPro" id="IPR003661">
    <property type="entry name" value="HisK_dim/P_dom"/>
</dbReference>
<feature type="region of interest" description="Disordered" evidence="4">
    <location>
        <begin position="1"/>
        <end position="24"/>
    </location>
</feature>
<evidence type="ECO:0000313" key="10">
    <source>
        <dbReference type="Proteomes" id="UP000664132"/>
    </source>
</evidence>
<keyword evidence="1 3" id="KW-0597">Phosphoprotein</keyword>
<dbReference type="Pfam" id="PF00072">
    <property type="entry name" value="Response_reg"/>
    <property type="match status" value="1"/>
</dbReference>
<dbReference type="FunFam" id="3.30.450.20:FF:000136">
    <property type="entry name" value="Sensor histidine kinase/response regulator Fos-1"/>
    <property type="match status" value="1"/>
</dbReference>
<dbReference type="SMART" id="SM00388">
    <property type="entry name" value="HisKA"/>
    <property type="match status" value="1"/>
</dbReference>
<evidence type="ECO:0000313" key="9">
    <source>
        <dbReference type="EMBL" id="KAG4423707.1"/>
    </source>
</evidence>
<dbReference type="SMART" id="SM00091">
    <property type="entry name" value="PAS"/>
    <property type="match status" value="1"/>
</dbReference>
<dbReference type="Gene3D" id="1.10.287.130">
    <property type="match status" value="1"/>
</dbReference>
<keyword evidence="2" id="KW-0902">Two-component regulatory system</keyword>
<dbReference type="AlphaFoldDB" id="A0A8H7WF75"/>
<dbReference type="Gene3D" id="3.30.450.20">
    <property type="entry name" value="PAS domain"/>
    <property type="match status" value="1"/>
</dbReference>
<dbReference type="Pfam" id="PF13426">
    <property type="entry name" value="PAS_9"/>
    <property type="match status" value="1"/>
</dbReference>
<dbReference type="InterPro" id="IPR004358">
    <property type="entry name" value="Sig_transdc_His_kin-like_C"/>
</dbReference>
<dbReference type="PROSITE" id="PS50112">
    <property type="entry name" value="PAS"/>
    <property type="match status" value="1"/>
</dbReference>
<dbReference type="InterPro" id="IPR005467">
    <property type="entry name" value="His_kinase_dom"/>
</dbReference>
<evidence type="ECO:0000259" key="7">
    <source>
        <dbReference type="PROSITE" id="PS50112"/>
    </source>
</evidence>
<dbReference type="PANTHER" id="PTHR45339">
    <property type="entry name" value="HYBRID SIGNAL TRANSDUCTION HISTIDINE KINASE J"/>
    <property type="match status" value="1"/>
</dbReference>
<dbReference type="NCBIfam" id="TIGR00229">
    <property type="entry name" value="sensory_box"/>
    <property type="match status" value="1"/>
</dbReference>